<reference evidence="2" key="1">
    <citation type="submission" date="2021-04" db="EMBL/GenBank/DDBJ databases">
        <title>Sinoanaerobacter chloroacetimidivorans sp. nov., an obligate anaerobic bacterium isolated from anaerobic sludge.</title>
        <authorList>
            <person name="Bao Y."/>
        </authorList>
    </citation>
    <scope>NUCLEOTIDE SEQUENCE</scope>
    <source>
        <strain evidence="2">BAD-6</strain>
    </source>
</reference>
<evidence type="ECO:0008006" key="4">
    <source>
        <dbReference type="Google" id="ProtNLM"/>
    </source>
</evidence>
<protein>
    <recommendedName>
        <fullName evidence="4">Transporter</fullName>
    </recommendedName>
</protein>
<dbReference type="AlphaFoldDB" id="A0A8J7VYU8"/>
<dbReference type="EMBL" id="JAGSND010000003">
    <property type="protein sequence ID" value="MBR0597599.1"/>
    <property type="molecule type" value="Genomic_DNA"/>
</dbReference>
<sequence length="87" mass="10666">MFENQNQWSSTMPPPDRNIPYPVRQMGDPGLKHCINQMTYIWLKNGNEFWFYPTFVGRQTMLGFRWRRMGWTRDRVNIKNIRSFQCF</sequence>
<dbReference type="RefSeq" id="WP_227017728.1">
    <property type="nucleotide sequence ID" value="NZ_JAGSND010000003.1"/>
</dbReference>
<comment type="caution">
    <text evidence="2">The sequence shown here is derived from an EMBL/GenBank/DDBJ whole genome shotgun (WGS) entry which is preliminary data.</text>
</comment>
<accession>A0A8J7VYU8</accession>
<keyword evidence="3" id="KW-1185">Reference proteome</keyword>
<name>A0A8J7VYU8_9FIRM</name>
<evidence type="ECO:0000313" key="3">
    <source>
        <dbReference type="Proteomes" id="UP000675664"/>
    </source>
</evidence>
<proteinExistence type="predicted"/>
<evidence type="ECO:0000256" key="1">
    <source>
        <dbReference type="SAM" id="MobiDB-lite"/>
    </source>
</evidence>
<feature type="region of interest" description="Disordered" evidence="1">
    <location>
        <begin position="1"/>
        <end position="21"/>
    </location>
</feature>
<evidence type="ECO:0000313" key="2">
    <source>
        <dbReference type="EMBL" id="MBR0597599.1"/>
    </source>
</evidence>
<feature type="compositionally biased region" description="Polar residues" evidence="1">
    <location>
        <begin position="1"/>
        <end position="11"/>
    </location>
</feature>
<gene>
    <name evidence="2" type="ORF">KCX82_06935</name>
</gene>
<dbReference type="Proteomes" id="UP000675664">
    <property type="component" value="Unassembled WGS sequence"/>
</dbReference>
<reference evidence="2" key="2">
    <citation type="submission" date="2021-04" db="EMBL/GenBank/DDBJ databases">
        <authorList>
            <person name="Liu J."/>
        </authorList>
    </citation>
    <scope>NUCLEOTIDE SEQUENCE</scope>
    <source>
        <strain evidence="2">BAD-6</strain>
    </source>
</reference>
<organism evidence="2 3">
    <name type="scientific">Sinanaerobacter chloroacetimidivorans</name>
    <dbReference type="NCBI Taxonomy" id="2818044"/>
    <lineage>
        <taxon>Bacteria</taxon>
        <taxon>Bacillati</taxon>
        <taxon>Bacillota</taxon>
        <taxon>Clostridia</taxon>
        <taxon>Peptostreptococcales</taxon>
        <taxon>Anaerovoracaceae</taxon>
        <taxon>Sinanaerobacter</taxon>
    </lineage>
</organism>